<gene>
    <name evidence="2" type="ORF">B0H64DRAFT_373168</name>
</gene>
<accession>A0AAE0HJT6</accession>
<dbReference type="GeneID" id="87839219"/>
<comment type="caution">
    <text evidence="2">The sequence shown here is derived from an EMBL/GenBank/DDBJ whole genome shotgun (WGS) entry which is preliminary data.</text>
</comment>
<dbReference type="EMBL" id="JAUEPN010000003">
    <property type="protein sequence ID" value="KAK3297878.1"/>
    <property type="molecule type" value="Genomic_DNA"/>
</dbReference>
<reference evidence="2" key="2">
    <citation type="submission" date="2023-06" db="EMBL/GenBank/DDBJ databases">
        <authorList>
            <consortium name="Lawrence Berkeley National Laboratory"/>
            <person name="Haridas S."/>
            <person name="Hensen N."/>
            <person name="Bonometti L."/>
            <person name="Westerberg I."/>
            <person name="Brannstrom I.O."/>
            <person name="Guillou S."/>
            <person name="Cros-Aarteil S."/>
            <person name="Calhoun S."/>
            <person name="Kuo A."/>
            <person name="Mondo S."/>
            <person name="Pangilinan J."/>
            <person name="Riley R."/>
            <person name="Labutti K."/>
            <person name="Andreopoulos B."/>
            <person name="Lipzen A."/>
            <person name="Chen C."/>
            <person name="Yanf M."/>
            <person name="Daum C."/>
            <person name="Ng V."/>
            <person name="Clum A."/>
            <person name="Steindorff A."/>
            <person name="Ohm R."/>
            <person name="Martin F."/>
            <person name="Silar P."/>
            <person name="Natvig D."/>
            <person name="Lalanne C."/>
            <person name="Gautier V."/>
            <person name="Ament-Velasquez S.L."/>
            <person name="Kruys A."/>
            <person name="Hutchinson M.I."/>
            <person name="Powell A.J."/>
            <person name="Barry K."/>
            <person name="Miller A.N."/>
            <person name="Grigoriev I.V."/>
            <person name="Debuchy R."/>
            <person name="Gladieux P."/>
            <person name="Thoren M.H."/>
            <person name="Johannesson H."/>
        </authorList>
    </citation>
    <scope>NUCLEOTIDE SEQUENCE</scope>
    <source>
        <strain evidence="2">CBS 168.71</strain>
    </source>
</reference>
<evidence type="ECO:0000313" key="2">
    <source>
        <dbReference type="EMBL" id="KAK3297878.1"/>
    </source>
</evidence>
<dbReference type="AlphaFoldDB" id="A0AAE0HJT6"/>
<reference evidence="2" key="1">
    <citation type="journal article" date="2023" name="Mol. Phylogenet. Evol.">
        <title>Genome-scale phylogeny and comparative genomics of the fungal order Sordariales.</title>
        <authorList>
            <person name="Hensen N."/>
            <person name="Bonometti L."/>
            <person name="Westerberg I."/>
            <person name="Brannstrom I.O."/>
            <person name="Guillou S."/>
            <person name="Cros-Aarteil S."/>
            <person name="Calhoun S."/>
            <person name="Haridas S."/>
            <person name="Kuo A."/>
            <person name="Mondo S."/>
            <person name="Pangilinan J."/>
            <person name="Riley R."/>
            <person name="LaButti K."/>
            <person name="Andreopoulos B."/>
            <person name="Lipzen A."/>
            <person name="Chen C."/>
            <person name="Yan M."/>
            <person name="Daum C."/>
            <person name="Ng V."/>
            <person name="Clum A."/>
            <person name="Steindorff A."/>
            <person name="Ohm R.A."/>
            <person name="Martin F."/>
            <person name="Silar P."/>
            <person name="Natvig D.O."/>
            <person name="Lalanne C."/>
            <person name="Gautier V."/>
            <person name="Ament-Velasquez S.L."/>
            <person name="Kruys A."/>
            <person name="Hutchinson M.I."/>
            <person name="Powell A.J."/>
            <person name="Barry K."/>
            <person name="Miller A.N."/>
            <person name="Grigoriev I.V."/>
            <person name="Debuchy R."/>
            <person name="Gladieux P."/>
            <person name="Hiltunen Thoren M."/>
            <person name="Johannesson H."/>
        </authorList>
    </citation>
    <scope>NUCLEOTIDE SEQUENCE</scope>
    <source>
        <strain evidence="2">CBS 168.71</strain>
    </source>
</reference>
<feature type="compositionally biased region" description="Basic and acidic residues" evidence="1">
    <location>
        <begin position="70"/>
        <end position="79"/>
    </location>
</feature>
<sequence>MLVHGDWFLVLDICSHGRAINAKGLPANNVDPFPVRVVPLTNENREPPSDPTWSLVRRGPGVRGSAPGSEEVKARDKGAADSPVCFPDPHTWRGQGPPAAETPVLGSESRALDRSGPRTRAAFVDDAAQALTGTGLLVHLQCRGGFLASRESSWWLGSRMKPLSVRDAVFLNLNKSGLARLYVSVFSCSIAKLSEPFLLEMERDPNRAAWERGEIRG</sequence>
<evidence type="ECO:0000256" key="1">
    <source>
        <dbReference type="SAM" id="MobiDB-lite"/>
    </source>
</evidence>
<proteinExistence type="predicted"/>
<dbReference type="RefSeq" id="XP_062661392.1">
    <property type="nucleotide sequence ID" value="XM_062802271.1"/>
</dbReference>
<name>A0AAE0HJT6_9PEZI</name>
<feature type="region of interest" description="Disordered" evidence="1">
    <location>
        <begin position="41"/>
        <end position="112"/>
    </location>
</feature>
<protein>
    <submittedName>
        <fullName evidence="2">Uncharacterized protein</fullName>
    </submittedName>
</protein>
<keyword evidence="3" id="KW-1185">Reference proteome</keyword>
<organism evidence="2 3">
    <name type="scientific">Chaetomium fimeti</name>
    <dbReference type="NCBI Taxonomy" id="1854472"/>
    <lineage>
        <taxon>Eukaryota</taxon>
        <taxon>Fungi</taxon>
        <taxon>Dikarya</taxon>
        <taxon>Ascomycota</taxon>
        <taxon>Pezizomycotina</taxon>
        <taxon>Sordariomycetes</taxon>
        <taxon>Sordariomycetidae</taxon>
        <taxon>Sordariales</taxon>
        <taxon>Chaetomiaceae</taxon>
        <taxon>Chaetomium</taxon>
    </lineage>
</organism>
<dbReference type="Proteomes" id="UP001278766">
    <property type="component" value="Unassembled WGS sequence"/>
</dbReference>
<evidence type="ECO:0000313" key="3">
    <source>
        <dbReference type="Proteomes" id="UP001278766"/>
    </source>
</evidence>